<dbReference type="InterPro" id="IPR007110">
    <property type="entry name" value="Ig-like_dom"/>
</dbReference>
<dbReference type="InterPro" id="IPR013783">
    <property type="entry name" value="Ig-like_fold"/>
</dbReference>
<dbReference type="AlphaFoldDB" id="A0AAV4Y4B8"/>
<dbReference type="Gene3D" id="2.60.40.10">
    <property type="entry name" value="Immunoglobulins"/>
    <property type="match status" value="2"/>
</dbReference>
<name>A0AAV4Y4B8_CAEEX</name>
<evidence type="ECO:0000259" key="1">
    <source>
        <dbReference type="PROSITE" id="PS50835"/>
    </source>
</evidence>
<evidence type="ECO:0000313" key="3">
    <source>
        <dbReference type="Proteomes" id="UP001054945"/>
    </source>
</evidence>
<keyword evidence="3" id="KW-1185">Reference proteome</keyword>
<feature type="domain" description="Ig-like" evidence="1">
    <location>
        <begin position="74"/>
        <end position="112"/>
    </location>
</feature>
<organism evidence="2 3">
    <name type="scientific">Caerostris extrusa</name>
    <name type="common">Bark spider</name>
    <name type="synonym">Caerostris bankana</name>
    <dbReference type="NCBI Taxonomy" id="172846"/>
    <lineage>
        <taxon>Eukaryota</taxon>
        <taxon>Metazoa</taxon>
        <taxon>Ecdysozoa</taxon>
        <taxon>Arthropoda</taxon>
        <taxon>Chelicerata</taxon>
        <taxon>Arachnida</taxon>
        <taxon>Araneae</taxon>
        <taxon>Araneomorphae</taxon>
        <taxon>Entelegynae</taxon>
        <taxon>Araneoidea</taxon>
        <taxon>Araneidae</taxon>
        <taxon>Caerostris</taxon>
    </lineage>
</organism>
<dbReference type="Proteomes" id="UP001054945">
    <property type="component" value="Unassembled WGS sequence"/>
</dbReference>
<reference evidence="2 3" key="1">
    <citation type="submission" date="2021-06" db="EMBL/GenBank/DDBJ databases">
        <title>Caerostris extrusa draft genome.</title>
        <authorList>
            <person name="Kono N."/>
            <person name="Arakawa K."/>
        </authorList>
    </citation>
    <scope>NUCLEOTIDE SEQUENCE [LARGE SCALE GENOMIC DNA]</scope>
</reference>
<comment type="caution">
    <text evidence="2">The sequence shown here is derived from an EMBL/GenBank/DDBJ whole genome shotgun (WGS) entry which is preliminary data.</text>
</comment>
<dbReference type="PANTHER" id="PTHR23278">
    <property type="entry name" value="SIDESTEP PROTEIN"/>
    <property type="match status" value="1"/>
</dbReference>
<dbReference type="PANTHER" id="PTHR23278:SF19">
    <property type="entry name" value="OBSCURIN"/>
    <property type="match status" value="1"/>
</dbReference>
<dbReference type="EMBL" id="BPLR01018646">
    <property type="protein sequence ID" value="GIZ01271.1"/>
    <property type="molecule type" value="Genomic_DNA"/>
</dbReference>
<dbReference type="PROSITE" id="PS50835">
    <property type="entry name" value="IG_LIKE"/>
    <property type="match status" value="1"/>
</dbReference>
<gene>
    <name evidence="2" type="primary">Nphs1_8</name>
    <name evidence="2" type="ORF">CEXT_565171</name>
</gene>
<protein>
    <submittedName>
        <fullName evidence="2">Nephrin</fullName>
    </submittedName>
</protein>
<accession>A0AAV4Y4B8</accession>
<dbReference type="SUPFAM" id="SSF48726">
    <property type="entry name" value="Immunoglobulin"/>
    <property type="match status" value="2"/>
</dbReference>
<sequence>MGFNATCQDIVDQRDREGGPPGHQNTFGSISVSTLSFVASGEDNGKKLTCEAQNPKLPESALHDSWNLNVLYPPQLSLVFGASVQYEHIREGSDVYFECNIQANPPVSEVKWRFNAKNLVHDSLRGHHREESLAAAAQRWAEEQGDLPVYRSQCSRSWPKRRSCPQGPIFTRVW</sequence>
<dbReference type="InterPro" id="IPR036179">
    <property type="entry name" value="Ig-like_dom_sf"/>
</dbReference>
<proteinExistence type="predicted"/>
<evidence type="ECO:0000313" key="2">
    <source>
        <dbReference type="EMBL" id="GIZ01271.1"/>
    </source>
</evidence>